<reference evidence="1" key="2">
    <citation type="submission" date="2021-04" db="EMBL/GenBank/DDBJ databases">
        <authorList>
            <person name="Gilroy R."/>
        </authorList>
    </citation>
    <scope>NUCLEOTIDE SEQUENCE</scope>
    <source>
        <strain evidence="1">ChiSjej3B21-8574</strain>
    </source>
</reference>
<evidence type="ECO:0000313" key="2">
    <source>
        <dbReference type="Proteomes" id="UP000823904"/>
    </source>
</evidence>
<organism evidence="1 2">
    <name type="scientific">Candidatus Anaerostipes avistercoris</name>
    <dbReference type="NCBI Taxonomy" id="2838462"/>
    <lineage>
        <taxon>Bacteria</taxon>
        <taxon>Bacillati</taxon>
        <taxon>Bacillota</taxon>
        <taxon>Clostridia</taxon>
        <taxon>Lachnospirales</taxon>
        <taxon>Lachnospiraceae</taxon>
        <taxon>Anaerostipes</taxon>
    </lineage>
</organism>
<gene>
    <name evidence="1" type="ORF">H9754_06495</name>
</gene>
<accession>A0A9D2PHV0</accession>
<evidence type="ECO:0000313" key="1">
    <source>
        <dbReference type="EMBL" id="HJC50212.1"/>
    </source>
</evidence>
<reference evidence="1" key="1">
    <citation type="journal article" date="2021" name="PeerJ">
        <title>Extensive microbial diversity within the chicken gut microbiome revealed by metagenomics and culture.</title>
        <authorList>
            <person name="Gilroy R."/>
            <person name="Ravi A."/>
            <person name="Getino M."/>
            <person name="Pursley I."/>
            <person name="Horton D.L."/>
            <person name="Alikhan N.F."/>
            <person name="Baker D."/>
            <person name="Gharbi K."/>
            <person name="Hall N."/>
            <person name="Watson M."/>
            <person name="Adriaenssens E.M."/>
            <person name="Foster-Nyarko E."/>
            <person name="Jarju S."/>
            <person name="Secka A."/>
            <person name="Antonio M."/>
            <person name="Oren A."/>
            <person name="Chaudhuri R.R."/>
            <person name="La Ragione R."/>
            <person name="Hildebrand F."/>
            <person name="Pallen M.J."/>
        </authorList>
    </citation>
    <scope>NUCLEOTIDE SEQUENCE</scope>
    <source>
        <strain evidence="1">ChiSjej3B21-8574</strain>
    </source>
</reference>
<dbReference type="Proteomes" id="UP000823904">
    <property type="component" value="Unassembled WGS sequence"/>
</dbReference>
<comment type="caution">
    <text evidence="1">The sequence shown here is derived from an EMBL/GenBank/DDBJ whole genome shotgun (WGS) entry which is preliminary data.</text>
</comment>
<sequence length="736" mass="87521">MEFVEIEQTGKRIFEQFPVVKKLAKRVYQIISVVTSKEKFKSEGNIVRISPDDEYEYFYGYYDKSPWDKSDRYMICLKVKQTYKSVAPKEPGIVGVIDTQSNNKFKMIGTTHSWNVQQGCMAQWMGPDFESKIIYNDFREGNYCSVIYDFKNNKEEKILPMAVYDVAKDGSFILSLDFSRLHRMRPGYGYSNLPDTTKEELCPEKGCIWKVNVETGEVTELFKYTDFANFEPNESMVGAEHKVNHLMISPNCKRVMILHRWFQKGRKHTRLVTVNIDKTEMYNLSDNVFVSHCYWKNDEEILSFLRKNDAGDHYYLMKDKTQEYKMYWPELKTDGHCSYSPNRKYVITDTYPNRKRIASVYLCTEISNQSQRIARVYSPFKYDNDCRCDLHPRWNRKGDKVCIDSVHNGKRGLFVIDLTTLIMNNEKKELVNEKIKKVAIIRSNKFKLIAKEEKDIFYVEDMFSELNKVNSLIRDICLYGRLRISSNYYNKKLVSLDTDTIIIFDPHVRIQFLKWLVMNNPDKRIILWFWNTIKEIGKNIPLDKIPESIELWSYSIYDCEKYGLKYNTTFYPYEIRVHQDVEEKYDVCFVGKDKGRLEKILEIKEALEKRGLKTYFHISPTHQYELRKKSVYKPKIAYSDVDNIISKSRCILDCEVDSFAGPTIRPLEAIYRRKKLISNNQSLRNEDYYNSSNIFIYGKDDIDKIIEFIEKPYEEYDESILKKYSMREWVKRFFKE</sequence>
<dbReference type="EMBL" id="DWWD01000024">
    <property type="protein sequence ID" value="HJC50212.1"/>
    <property type="molecule type" value="Genomic_DNA"/>
</dbReference>
<dbReference type="InterPro" id="IPR015943">
    <property type="entry name" value="WD40/YVTN_repeat-like_dom_sf"/>
</dbReference>
<protein>
    <submittedName>
        <fullName evidence="1">Uncharacterized protein</fullName>
    </submittedName>
</protein>
<proteinExistence type="predicted"/>
<dbReference type="AlphaFoldDB" id="A0A9D2PHV0"/>
<name>A0A9D2PHV0_9FIRM</name>
<dbReference type="SUPFAM" id="SSF82171">
    <property type="entry name" value="DPP6 N-terminal domain-like"/>
    <property type="match status" value="1"/>
</dbReference>
<dbReference type="Gene3D" id="2.130.10.10">
    <property type="entry name" value="YVTN repeat-like/Quinoprotein amine dehydrogenase"/>
    <property type="match status" value="1"/>
</dbReference>